<dbReference type="AlphaFoldDB" id="A0A6H5FZ00"/>
<dbReference type="PANTHER" id="PTHR21261:SF15">
    <property type="entry name" value="BEATEN PATH IIIA, ISOFORM D-RELATED"/>
    <property type="match status" value="1"/>
</dbReference>
<sequence>MVPKSARAHSAVTLVCQYDLDGKPLYAVKWYRGNHEFFRYVPQESPSMVAFPVPGLVVDVDQQWIRELEPGLVSLSLSALKDPSPDVSSLENKSKLQQLNHKQYKHYKPVWIRCEAYVKGRYLMSSPSVPIIPDFHSDRPHEGELCPWSTIFWHNFTSIFT</sequence>
<reference evidence="1 2" key="1">
    <citation type="submission" date="2020-02" db="EMBL/GenBank/DDBJ databases">
        <authorList>
            <person name="Ferguson B K."/>
        </authorList>
    </citation>
    <scope>NUCLEOTIDE SEQUENCE [LARGE SCALE GENOMIC DNA]</scope>
</reference>
<keyword evidence="2" id="KW-1185">Reference proteome</keyword>
<name>A0A6H5FZ00_9HEMI</name>
<evidence type="ECO:0008006" key="3">
    <source>
        <dbReference type="Google" id="ProtNLM"/>
    </source>
</evidence>
<proteinExistence type="predicted"/>
<dbReference type="PANTHER" id="PTHR21261">
    <property type="entry name" value="BEAT PROTEIN"/>
    <property type="match status" value="1"/>
</dbReference>
<organism evidence="1 2">
    <name type="scientific">Nesidiocoris tenuis</name>
    <dbReference type="NCBI Taxonomy" id="355587"/>
    <lineage>
        <taxon>Eukaryota</taxon>
        <taxon>Metazoa</taxon>
        <taxon>Ecdysozoa</taxon>
        <taxon>Arthropoda</taxon>
        <taxon>Hexapoda</taxon>
        <taxon>Insecta</taxon>
        <taxon>Pterygota</taxon>
        <taxon>Neoptera</taxon>
        <taxon>Paraneoptera</taxon>
        <taxon>Hemiptera</taxon>
        <taxon>Heteroptera</taxon>
        <taxon>Panheteroptera</taxon>
        <taxon>Cimicomorpha</taxon>
        <taxon>Miridae</taxon>
        <taxon>Dicyphina</taxon>
        <taxon>Nesidiocoris</taxon>
    </lineage>
</organism>
<dbReference type="Proteomes" id="UP000479000">
    <property type="component" value="Unassembled WGS sequence"/>
</dbReference>
<dbReference type="OrthoDB" id="6343941at2759"/>
<gene>
    <name evidence="1" type="ORF">NTEN_LOCUS1622</name>
</gene>
<accession>A0A6H5FZ00</accession>
<protein>
    <recommendedName>
        <fullName evidence="3">Ig-like domain-containing protein</fullName>
    </recommendedName>
</protein>
<evidence type="ECO:0000313" key="2">
    <source>
        <dbReference type="Proteomes" id="UP000479000"/>
    </source>
</evidence>
<dbReference type="EMBL" id="CADCXU010002624">
    <property type="protein sequence ID" value="CAA9994806.1"/>
    <property type="molecule type" value="Genomic_DNA"/>
</dbReference>
<evidence type="ECO:0000313" key="1">
    <source>
        <dbReference type="EMBL" id="CAA9994806.1"/>
    </source>
</evidence>